<proteinExistence type="predicted"/>
<comment type="caution">
    <text evidence="2">The sequence shown here is derived from an EMBL/GenBank/DDBJ whole genome shotgun (WGS) entry which is preliminary data.</text>
</comment>
<evidence type="ECO:0000313" key="2">
    <source>
        <dbReference type="EMBL" id="KAK0386600.1"/>
    </source>
</evidence>
<accession>A0AA39L7A6</accession>
<protein>
    <submittedName>
        <fullName evidence="2">Uncharacterized protein</fullName>
    </submittedName>
</protein>
<feature type="compositionally biased region" description="Basic and acidic residues" evidence="1">
    <location>
        <begin position="95"/>
        <end position="113"/>
    </location>
</feature>
<feature type="compositionally biased region" description="Basic and acidic residues" evidence="1">
    <location>
        <begin position="72"/>
        <end position="88"/>
    </location>
</feature>
<keyword evidence="3" id="KW-1185">Reference proteome</keyword>
<evidence type="ECO:0000256" key="1">
    <source>
        <dbReference type="SAM" id="MobiDB-lite"/>
    </source>
</evidence>
<organism evidence="2 3">
    <name type="scientific">Sarocladium strictum</name>
    <name type="common">Black bundle disease fungus</name>
    <name type="synonym">Acremonium strictum</name>
    <dbReference type="NCBI Taxonomy" id="5046"/>
    <lineage>
        <taxon>Eukaryota</taxon>
        <taxon>Fungi</taxon>
        <taxon>Dikarya</taxon>
        <taxon>Ascomycota</taxon>
        <taxon>Pezizomycotina</taxon>
        <taxon>Sordariomycetes</taxon>
        <taxon>Hypocreomycetidae</taxon>
        <taxon>Hypocreales</taxon>
        <taxon>Sarocladiaceae</taxon>
        <taxon>Sarocladium</taxon>
    </lineage>
</organism>
<dbReference type="EMBL" id="JAPDFR010000005">
    <property type="protein sequence ID" value="KAK0386600.1"/>
    <property type="molecule type" value="Genomic_DNA"/>
</dbReference>
<dbReference type="Proteomes" id="UP001175261">
    <property type="component" value="Unassembled WGS sequence"/>
</dbReference>
<dbReference type="AlphaFoldDB" id="A0AA39L7A6"/>
<feature type="region of interest" description="Disordered" evidence="1">
    <location>
        <begin position="62"/>
        <end position="113"/>
    </location>
</feature>
<feature type="region of interest" description="Disordered" evidence="1">
    <location>
        <begin position="125"/>
        <end position="209"/>
    </location>
</feature>
<reference evidence="2" key="1">
    <citation type="submission" date="2022-10" db="EMBL/GenBank/DDBJ databases">
        <title>Determination and structural analysis of whole genome sequence of Sarocladium strictum F4-1.</title>
        <authorList>
            <person name="Hu L."/>
            <person name="Jiang Y."/>
        </authorList>
    </citation>
    <scope>NUCLEOTIDE SEQUENCE</scope>
    <source>
        <strain evidence="2">F4-1</strain>
    </source>
</reference>
<feature type="compositionally biased region" description="Polar residues" evidence="1">
    <location>
        <begin position="194"/>
        <end position="209"/>
    </location>
</feature>
<name>A0AA39L7A6_SARSR</name>
<gene>
    <name evidence="2" type="ORF">NLU13_6435</name>
</gene>
<feature type="compositionally biased region" description="Low complexity" evidence="1">
    <location>
        <begin position="125"/>
        <end position="149"/>
    </location>
</feature>
<evidence type="ECO:0000313" key="3">
    <source>
        <dbReference type="Proteomes" id="UP001175261"/>
    </source>
</evidence>
<sequence>MPVPVDANGKAYMQVGPQMMTMPPYVVPYSLYGHPYWYAQMAQMNAMRAQQYWIEQQKMQQQSMEGPVSGDTRGELECQPEERQERRSSPVSEQKVTKRVADENEEAKFKVTKTEWPKPAEIYAKKTPATQSTSTPATTDQATPQATKTSVDEKKQSQSSSNAPPPNAPTGPKALQQSKPKQVKPQAVIPLPKSNPTESGSWSQSRRWVSQETKERMAFHKMKLNLHHIRADDSPFVPQSPAALAALRLEGDKRRLAREVEKREGKSHKQRGNALRLFGGKTIGDRLSPAPLDGDDDAGRVEWPTIAAFKEEGKGRAGCQGGRFPTPRLNRMSHEALEMEGMSAYNEDGRIPWWHREVLVTEGRVLLPGMNRGDSMKSDASSDKEQQCDEMRLREMPGYLQKMLLWLYEDGGDGSDE</sequence>